<dbReference type="Pfam" id="PF14543">
    <property type="entry name" value="TAXi_N"/>
    <property type="match status" value="1"/>
</dbReference>
<organism evidence="8 9">
    <name type="scientific">Citrullus colocynthis</name>
    <name type="common">colocynth</name>
    <dbReference type="NCBI Taxonomy" id="252529"/>
    <lineage>
        <taxon>Eukaryota</taxon>
        <taxon>Viridiplantae</taxon>
        <taxon>Streptophyta</taxon>
        <taxon>Embryophyta</taxon>
        <taxon>Tracheophyta</taxon>
        <taxon>Spermatophyta</taxon>
        <taxon>Magnoliopsida</taxon>
        <taxon>eudicotyledons</taxon>
        <taxon>Gunneridae</taxon>
        <taxon>Pentapetalae</taxon>
        <taxon>rosids</taxon>
        <taxon>fabids</taxon>
        <taxon>Cucurbitales</taxon>
        <taxon>Cucurbitaceae</taxon>
        <taxon>Benincaseae</taxon>
        <taxon>Citrullus</taxon>
    </lineage>
</organism>
<reference evidence="8 9" key="1">
    <citation type="submission" date="2024-03" db="EMBL/GenBank/DDBJ databases">
        <authorList>
            <person name="Gkanogiannis A."/>
            <person name="Becerra Lopez-Lavalle L."/>
        </authorList>
    </citation>
    <scope>NUCLEOTIDE SEQUENCE [LARGE SCALE GENOMIC DNA]</scope>
</reference>
<keyword evidence="2" id="KW-0645">Protease</keyword>
<keyword evidence="9" id="KW-1185">Reference proteome</keyword>
<evidence type="ECO:0000256" key="2">
    <source>
        <dbReference type="ARBA" id="ARBA00022670"/>
    </source>
</evidence>
<sequence>MPSISTSIATKFLSFFLLLVYVSRKTLAANPKTNFPTDSLVLGLVHSRTSLLIPKKGYNSISRKRLKTMEMGSDDNVIEPLREIRDGYLMSLTLGTPPQVIQVYMDTGSDLTWVPCGNLSFDCQDCEEYQNNVLGPKLAAFLPTHSSTSIRETCGSSFCMDIHSSDNPFDPCTIAGCSLATLVKGNCPRPCPSFAYTYGASGVVIGTLTRDVLFMHGNNINSPNSTKQIPRFCFGCVGASYREPIGIAGFGRGLLSLPFQLGFSHKGFSHCFLPFKFSNNPNFSSPLILGNLAISSKDDHLQFTPLLKSPIYPNYYYIGLESITIGNGNNNFRFGVSFKLREIDTKGNGGMLIDSGTTYTHLPEPLYSQLISNLESVIAYPRAKQVELNTGFDLCYKVPCRNNNFSFIDDSQLPSITFHFLNNVSVVLPQGNNFYAMAAPINSTVVKCLLFQTMDGVGGDNGDSDGPAGIFGSFQQQNLEVVYDLEKERLGFQPMDCASVAATQGLHKNV</sequence>
<evidence type="ECO:0000313" key="9">
    <source>
        <dbReference type="Proteomes" id="UP001642487"/>
    </source>
</evidence>
<dbReference type="InterPro" id="IPR032861">
    <property type="entry name" value="TAXi_N"/>
</dbReference>
<dbReference type="InterPro" id="IPR034161">
    <property type="entry name" value="Pepsin-like_plant"/>
</dbReference>
<dbReference type="Pfam" id="PF14541">
    <property type="entry name" value="TAXi_C"/>
    <property type="match status" value="1"/>
</dbReference>
<proteinExistence type="inferred from homology"/>
<gene>
    <name evidence="8" type="ORF">CITCOLO1_LOCUS3276</name>
</gene>
<keyword evidence="5" id="KW-0325">Glycoprotein</keyword>
<evidence type="ECO:0000259" key="7">
    <source>
        <dbReference type="PROSITE" id="PS51767"/>
    </source>
</evidence>
<dbReference type="Proteomes" id="UP001642487">
    <property type="component" value="Chromosome 10"/>
</dbReference>
<dbReference type="InterPro" id="IPR051708">
    <property type="entry name" value="Plant_Aspart_Prot_A1"/>
</dbReference>
<evidence type="ECO:0000256" key="6">
    <source>
        <dbReference type="SAM" id="SignalP"/>
    </source>
</evidence>
<evidence type="ECO:0000256" key="4">
    <source>
        <dbReference type="ARBA" id="ARBA00022801"/>
    </source>
</evidence>
<dbReference type="InterPro" id="IPR021109">
    <property type="entry name" value="Peptidase_aspartic_dom_sf"/>
</dbReference>
<keyword evidence="6" id="KW-0732">Signal</keyword>
<dbReference type="Gene3D" id="2.40.70.10">
    <property type="entry name" value="Acid Proteases"/>
    <property type="match status" value="2"/>
</dbReference>
<comment type="similarity">
    <text evidence="1">Belongs to the peptidase A1 family.</text>
</comment>
<evidence type="ECO:0000256" key="3">
    <source>
        <dbReference type="ARBA" id="ARBA00022750"/>
    </source>
</evidence>
<feature type="domain" description="Peptidase A1" evidence="7">
    <location>
        <begin position="88"/>
        <end position="493"/>
    </location>
</feature>
<evidence type="ECO:0000313" key="8">
    <source>
        <dbReference type="EMBL" id="CAK9311616.1"/>
    </source>
</evidence>
<dbReference type="PANTHER" id="PTHR47967">
    <property type="entry name" value="OS07G0603500 PROTEIN-RELATED"/>
    <property type="match status" value="1"/>
</dbReference>
<dbReference type="PROSITE" id="PS51767">
    <property type="entry name" value="PEPTIDASE_A1"/>
    <property type="match status" value="1"/>
</dbReference>
<dbReference type="InterPro" id="IPR033121">
    <property type="entry name" value="PEPTIDASE_A1"/>
</dbReference>
<feature type="chain" id="PRO_5046138293" description="Peptidase A1 domain-containing protein" evidence="6">
    <location>
        <begin position="29"/>
        <end position="510"/>
    </location>
</feature>
<name>A0ABP0XXI0_9ROSI</name>
<evidence type="ECO:0000256" key="1">
    <source>
        <dbReference type="ARBA" id="ARBA00007447"/>
    </source>
</evidence>
<protein>
    <recommendedName>
        <fullName evidence="7">Peptidase A1 domain-containing protein</fullName>
    </recommendedName>
</protein>
<evidence type="ECO:0000256" key="5">
    <source>
        <dbReference type="ARBA" id="ARBA00023180"/>
    </source>
</evidence>
<dbReference type="SUPFAM" id="SSF50630">
    <property type="entry name" value="Acid proteases"/>
    <property type="match status" value="1"/>
</dbReference>
<dbReference type="PROSITE" id="PS00141">
    <property type="entry name" value="ASP_PROTEASE"/>
    <property type="match status" value="1"/>
</dbReference>
<feature type="signal peptide" evidence="6">
    <location>
        <begin position="1"/>
        <end position="28"/>
    </location>
</feature>
<dbReference type="CDD" id="cd05476">
    <property type="entry name" value="pepsin_A_like_plant"/>
    <property type="match status" value="1"/>
</dbReference>
<dbReference type="EMBL" id="OZ021744">
    <property type="protein sequence ID" value="CAK9311616.1"/>
    <property type="molecule type" value="Genomic_DNA"/>
</dbReference>
<dbReference type="InterPro" id="IPR032799">
    <property type="entry name" value="TAXi_C"/>
</dbReference>
<dbReference type="InterPro" id="IPR001969">
    <property type="entry name" value="Aspartic_peptidase_AS"/>
</dbReference>
<keyword evidence="4" id="KW-0378">Hydrolase</keyword>
<dbReference type="PANTHER" id="PTHR47967:SF47">
    <property type="entry name" value="CHLOROPLAST NUCLEOID DNA-BINDING PROTEIN-LIKE"/>
    <property type="match status" value="1"/>
</dbReference>
<keyword evidence="3" id="KW-0064">Aspartyl protease</keyword>
<accession>A0ABP0XXI0</accession>